<feature type="region of interest" description="Disordered" evidence="8">
    <location>
        <begin position="630"/>
        <end position="661"/>
    </location>
</feature>
<dbReference type="Pfam" id="PF00373">
    <property type="entry name" value="FERM_M"/>
    <property type="match status" value="1"/>
</dbReference>
<protein>
    <submittedName>
        <fullName evidence="12">Myosin-related protein</fullName>
    </submittedName>
</protein>
<dbReference type="GO" id="GO:0003777">
    <property type="term" value="F:microtubule motor activity"/>
    <property type="evidence" value="ECO:0007669"/>
    <property type="project" value="InterPro"/>
</dbReference>
<evidence type="ECO:0000256" key="2">
    <source>
        <dbReference type="ARBA" id="ARBA00022490"/>
    </source>
</evidence>
<dbReference type="EMBL" id="DF237283">
    <property type="protein sequence ID" value="GAQ87147.1"/>
    <property type="molecule type" value="Genomic_DNA"/>
</dbReference>
<dbReference type="Gene3D" id="6.10.250.760">
    <property type="match status" value="1"/>
</dbReference>
<gene>
    <name evidence="12" type="ORF">KFL_003340110</name>
</gene>
<dbReference type="InterPro" id="IPR019748">
    <property type="entry name" value="FERM_central"/>
</dbReference>
<dbReference type="PROSITE" id="PS51016">
    <property type="entry name" value="MYTH4"/>
    <property type="match status" value="1"/>
</dbReference>
<feature type="coiled-coil region" evidence="7">
    <location>
        <begin position="696"/>
        <end position="758"/>
    </location>
</feature>
<dbReference type="GO" id="GO:0005737">
    <property type="term" value="C:cytoplasm"/>
    <property type="evidence" value="ECO:0007669"/>
    <property type="project" value="UniProtKB-SubCell"/>
</dbReference>
<dbReference type="STRING" id="105231.A0A1Y1IEL7"/>
<feature type="region of interest" description="Disordered" evidence="8">
    <location>
        <begin position="777"/>
        <end position="804"/>
    </location>
</feature>
<sequence length="1365" mass="152149">MAMSLSIDVGSDPGLSNGEATPGKMKSPRDLEEMTPNGSRISLNGGSELSDESELEVTPIASRRDSNNADEDSDVEEKTIDSSQYASPQRGTFTSAAAAEVTNLPILEKFQVEAFLRLLQKQGGRRSLFSRKKDPSSNAAFTVEDMLSFSKDPIPTSLTRMSSDLASRAVKMFLIILKYIGQGGADLTEAERTQLVLKLYKHTLRRLELRDELFAQLTKQLRNNPHRLSSLRAWELLNLIGAAMPPGKELAGYISEFVHEHAHDQNLDPEIRTAALATWQTLKRSVKAGPRKVVPTAEEVDALKERKHLTTIAFFLDDTFEELTYDMTTTVAEAVEELAGIIRLKQFHTFSLFESRRVISAGKAAEPSQDEHICLDENKYVGDLVAEFRAAKEKSKGGEMIQCKLVFKKRLFRETDEAITDSVFVQLSFVQAQHDYLLGNYPVGREDAAQLSALQILAEMGPHPNPESSWDWGLMVDRCLPRQVLLTRPKKEWETDVLTRFKGMIHLGKDDARQQFLRILRALPYGNSVFFNVKRIEDPIGLLPGKLILGINKRGVHFFRPVPKEYLHSAELRDIMQFGSSSTAVFFKMRVAGILHIFQFETKQGEDICVALQTHINDVMLRRYARTRAAQAGGPPAPDAMESAAAARAGGAKVADEGAPVTATPRANEMYEKQIQEMMDHVVAKDAKICSLETERGTLEAQLRRVTEQWEDLRDQLSAEESTHAELEKERDSLRKAIEEKDNQIQAANAAALAAEAKVAAALASAPPSGVSTELITEADSVVPREPTAATPESTPEKAKKGAAADRLMRASIKRDSPAGADYVAKVRALETQMKDLKTDIRKKDEEIRTMDAANKKTSQAKQLAEQKLARLEKSKVEGSKALETKYLAERDELRERLAVAERKLAEQAQAVAALETQLAGRMAEIDAMANDIKELDELREMKEDVDRKNEQTAMLLKGQAERLTQLEGLYRDEQVLRKKYFNQIEDMKGKIRVFCRFRPLSGKESAEDQKMVVTAPDEFTVEHPWKDDKPKQHQFDHVFTDAATQDAVFEDTKYLIQSAVDGYNVCIFAYGQTGSGKTFTIYGTPENPGLTPRAMRELFEIMQRDGNKYSFALKVYMLELYQDNLQDLLLPKKAPKEPKKLEIKKDAKGMVVVEGATLVSVASIEELEATVKRGQEKRHIAGTQMNTESSRSHLVLSIIIESTNLQTQALVKGKLSFVDLAGSERVKKSGSTGEQLKEAQSINKSLSALGDVISALATEEAHIPYRNHKLTMLMSDSLGGNAKTLMFVNASPADTNVDETHNSLIYATRVRSIINTATKNIESKEILRLKKQIAHWKEQAGKKPEEEDLDEIEDKKSTASVGPE</sequence>
<accession>A0A1Y1IEL7</accession>
<dbReference type="Proteomes" id="UP000054558">
    <property type="component" value="Unassembled WGS sequence"/>
</dbReference>
<dbReference type="GO" id="GO:0005856">
    <property type="term" value="C:cytoskeleton"/>
    <property type="evidence" value="ECO:0007669"/>
    <property type="project" value="InterPro"/>
</dbReference>
<dbReference type="SMART" id="SM00129">
    <property type="entry name" value="KISc"/>
    <property type="match status" value="1"/>
</dbReference>
<dbReference type="SMART" id="SM00139">
    <property type="entry name" value="MyTH4"/>
    <property type="match status" value="1"/>
</dbReference>
<keyword evidence="5 6" id="KW-0505">Motor protein</keyword>
<feature type="domain" description="Kinesin motor" evidence="10">
    <location>
        <begin position="991"/>
        <end position="1314"/>
    </location>
</feature>
<evidence type="ECO:0000256" key="7">
    <source>
        <dbReference type="SAM" id="Coils"/>
    </source>
</evidence>
<evidence type="ECO:0000259" key="11">
    <source>
        <dbReference type="PROSITE" id="PS51016"/>
    </source>
</evidence>
<dbReference type="InterPro" id="IPR014352">
    <property type="entry name" value="FERM/acyl-CoA-bd_prot_sf"/>
</dbReference>
<dbReference type="PROSITE" id="PS50057">
    <property type="entry name" value="FERM_3"/>
    <property type="match status" value="1"/>
</dbReference>
<dbReference type="Gene3D" id="3.40.850.10">
    <property type="entry name" value="Kinesin motor domain"/>
    <property type="match status" value="1"/>
</dbReference>
<dbReference type="CDD" id="cd14473">
    <property type="entry name" value="FERM_B-lobe"/>
    <property type="match status" value="1"/>
</dbReference>
<dbReference type="Pfam" id="PF02174">
    <property type="entry name" value="IRS"/>
    <property type="match status" value="1"/>
</dbReference>
<dbReference type="GO" id="GO:0007018">
    <property type="term" value="P:microtubule-based movement"/>
    <property type="evidence" value="ECO:0007669"/>
    <property type="project" value="InterPro"/>
</dbReference>
<feature type="binding site" evidence="6">
    <location>
        <begin position="1072"/>
        <end position="1079"/>
    </location>
    <ligand>
        <name>ATP</name>
        <dbReference type="ChEBI" id="CHEBI:30616"/>
    </ligand>
</feature>
<name>A0A1Y1IEL7_KLENI</name>
<evidence type="ECO:0000313" key="12">
    <source>
        <dbReference type="EMBL" id="GAQ87147.1"/>
    </source>
</evidence>
<dbReference type="Gene3D" id="1.20.80.10">
    <property type="match status" value="1"/>
</dbReference>
<dbReference type="SUPFAM" id="SSF50729">
    <property type="entry name" value="PH domain-like"/>
    <property type="match status" value="1"/>
</dbReference>
<keyword evidence="13" id="KW-1185">Reference proteome</keyword>
<dbReference type="InterPro" id="IPR038185">
    <property type="entry name" value="MyTH4_dom_sf"/>
</dbReference>
<dbReference type="GO" id="GO:0008017">
    <property type="term" value="F:microtubule binding"/>
    <property type="evidence" value="ECO:0007669"/>
    <property type="project" value="InterPro"/>
</dbReference>
<comment type="similarity">
    <text evidence="6">Belongs to the TRAFAC class myosin-kinesin ATPase superfamily. Kinesin family.</text>
</comment>
<dbReference type="PROSITE" id="PS00411">
    <property type="entry name" value="KINESIN_MOTOR_1"/>
    <property type="match status" value="1"/>
</dbReference>
<evidence type="ECO:0000256" key="3">
    <source>
        <dbReference type="ARBA" id="ARBA00022741"/>
    </source>
</evidence>
<dbReference type="Pfam" id="PF21989">
    <property type="entry name" value="RA_2"/>
    <property type="match status" value="1"/>
</dbReference>
<feature type="compositionally biased region" description="Low complexity" evidence="8">
    <location>
        <begin position="630"/>
        <end position="653"/>
    </location>
</feature>
<keyword evidence="7" id="KW-0175">Coiled coil</keyword>
<dbReference type="OMA" id="CTDWNSL"/>
<dbReference type="SUPFAM" id="SSF52540">
    <property type="entry name" value="P-loop containing nucleoside triphosphate hydrolases"/>
    <property type="match status" value="1"/>
</dbReference>
<feature type="coiled-coil region" evidence="7">
    <location>
        <begin position="827"/>
        <end position="949"/>
    </location>
</feature>
<dbReference type="InterPro" id="IPR027417">
    <property type="entry name" value="P-loop_NTPase"/>
</dbReference>
<feature type="region of interest" description="Disordered" evidence="8">
    <location>
        <begin position="1339"/>
        <end position="1365"/>
    </location>
</feature>
<evidence type="ECO:0000256" key="5">
    <source>
        <dbReference type="ARBA" id="ARBA00023175"/>
    </source>
</evidence>
<dbReference type="FunFam" id="2.30.29.30:FF:000131">
    <property type="entry name" value="Kinesin-like calmodulin-binding protein (ZWICHEL)"/>
    <property type="match status" value="1"/>
</dbReference>
<keyword evidence="3 6" id="KW-0547">Nucleotide-binding</keyword>
<dbReference type="InterPro" id="IPR002404">
    <property type="entry name" value="IRS_PTB"/>
</dbReference>
<proteinExistence type="inferred from homology"/>
<dbReference type="Gene3D" id="1.20.1170.10">
    <property type="match status" value="1"/>
</dbReference>
<dbReference type="InterPro" id="IPR019749">
    <property type="entry name" value="Band_41_domain"/>
</dbReference>
<dbReference type="InterPro" id="IPR019821">
    <property type="entry name" value="Kinesin_motor_CS"/>
</dbReference>
<evidence type="ECO:0000256" key="4">
    <source>
        <dbReference type="ARBA" id="ARBA00022840"/>
    </source>
</evidence>
<dbReference type="InterPro" id="IPR036961">
    <property type="entry name" value="Kinesin_motor_dom_sf"/>
</dbReference>
<feature type="domain" description="MyTH4" evidence="11">
    <location>
        <begin position="149"/>
        <end position="304"/>
    </location>
</feature>
<dbReference type="FunFam" id="3.40.850.10:FF:000041">
    <property type="entry name" value="Kinesin-like calmodulin-binding protein"/>
    <property type="match status" value="1"/>
</dbReference>
<dbReference type="Gene3D" id="2.30.29.30">
    <property type="entry name" value="Pleckstrin-homology domain (PH domain)/Phosphotyrosine-binding domain (PTB)"/>
    <property type="match status" value="1"/>
</dbReference>
<feature type="compositionally biased region" description="Basic and acidic residues" evidence="8">
    <location>
        <begin position="795"/>
        <end position="804"/>
    </location>
</feature>
<evidence type="ECO:0000313" key="13">
    <source>
        <dbReference type="Proteomes" id="UP000054558"/>
    </source>
</evidence>
<dbReference type="InterPro" id="IPR000299">
    <property type="entry name" value="FERM_domain"/>
</dbReference>
<dbReference type="Gene3D" id="1.25.40.530">
    <property type="entry name" value="MyTH4 domain"/>
    <property type="match status" value="1"/>
</dbReference>
<dbReference type="GO" id="GO:0005524">
    <property type="term" value="F:ATP binding"/>
    <property type="evidence" value="ECO:0007669"/>
    <property type="project" value="UniProtKB-UniRule"/>
</dbReference>
<reference evidence="12 13" key="1">
    <citation type="journal article" date="2014" name="Nat. Commun.">
        <title>Klebsormidium flaccidum genome reveals primary factors for plant terrestrial adaptation.</title>
        <authorList>
            <person name="Hori K."/>
            <person name="Maruyama F."/>
            <person name="Fujisawa T."/>
            <person name="Togashi T."/>
            <person name="Yamamoto N."/>
            <person name="Seo M."/>
            <person name="Sato S."/>
            <person name="Yamada T."/>
            <person name="Mori H."/>
            <person name="Tajima N."/>
            <person name="Moriyama T."/>
            <person name="Ikeuchi M."/>
            <person name="Watanabe M."/>
            <person name="Wada H."/>
            <person name="Kobayashi K."/>
            <person name="Saito M."/>
            <person name="Masuda T."/>
            <person name="Sasaki-Sekimoto Y."/>
            <person name="Mashiguchi K."/>
            <person name="Awai K."/>
            <person name="Shimojima M."/>
            <person name="Masuda S."/>
            <person name="Iwai M."/>
            <person name="Nobusawa T."/>
            <person name="Narise T."/>
            <person name="Kondo S."/>
            <person name="Saito H."/>
            <person name="Sato R."/>
            <person name="Murakawa M."/>
            <person name="Ihara Y."/>
            <person name="Oshima-Yamada Y."/>
            <person name="Ohtaka K."/>
            <person name="Satoh M."/>
            <person name="Sonobe K."/>
            <person name="Ishii M."/>
            <person name="Ohtani R."/>
            <person name="Kanamori-Sato M."/>
            <person name="Honoki R."/>
            <person name="Miyazaki D."/>
            <person name="Mochizuki H."/>
            <person name="Umetsu J."/>
            <person name="Higashi K."/>
            <person name="Shibata D."/>
            <person name="Kamiya Y."/>
            <person name="Sato N."/>
            <person name="Nakamura Y."/>
            <person name="Tabata S."/>
            <person name="Ida S."/>
            <person name="Kurokawa K."/>
            <person name="Ohta H."/>
        </authorList>
    </citation>
    <scope>NUCLEOTIDE SEQUENCE [LARGE SCALE GENOMIC DNA]</scope>
    <source>
        <strain evidence="12 13">NIES-2285</strain>
    </source>
</reference>
<keyword evidence="4 6" id="KW-0067">ATP-binding</keyword>
<keyword evidence="2" id="KW-0963">Cytoplasm</keyword>
<dbReference type="OrthoDB" id="3176171at2759"/>
<dbReference type="InterPro" id="IPR027640">
    <property type="entry name" value="Kinesin-like_fam"/>
</dbReference>
<dbReference type="SMART" id="SM00295">
    <property type="entry name" value="B41"/>
    <property type="match status" value="1"/>
</dbReference>
<dbReference type="PROSITE" id="PS50067">
    <property type="entry name" value="KINESIN_MOTOR_2"/>
    <property type="match status" value="1"/>
</dbReference>
<comment type="subcellular location">
    <subcellularLocation>
        <location evidence="1">Cytoplasm</location>
    </subcellularLocation>
</comment>
<dbReference type="CDD" id="cd01366">
    <property type="entry name" value="KISc_C_terminal"/>
    <property type="match status" value="1"/>
</dbReference>
<dbReference type="Pfam" id="PF00225">
    <property type="entry name" value="Kinesin"/>
    <property type="match status" value="1"/>
</dbReference>
<dbReference type="PANTHER" id="PTHR47972">
    <property type="entry name" value="KINESIN-LIKE PROTEIN KLP-3"/>
    <property type="match status" value="1"/>
</dbReference>
<dbReference type="SUPFAM" id="SSF47031">
    <property type="entry name" value="Second domain of FERM"/>
    <property type="match status" value="1"/>
</dbReference>
<evidence type="ECO:0000259" key="9">
    <source>
        <dbReference type="PROSITE" id="PS50057"/>
    </source>
</evidence>
<organism evidence="12 13">
    <name type="scientific">Klebsormidium nitens</name>
    <name type="common">Green alga</name>
    <name type="synonym">Ulothrix nitens</name>
    <dbReference type="NCBI Taxonomy" id="105231"/>
    <lineage>
        <taxon>Eukaryota</taxon>
        <taxon>Viridiplantae</taxon>
        <taxon>Streptophyta</taxon>
        <taxon>Klebsormidiophyceae</taxon>
        <taxon>Klebsormidiales</taxon>
        <taxon>Klebsormidiaceae</taxon>
        <taxon>Klebsormidium</taxon>
    </lineage>
</organism>
<evidence type="ECO:0000256" key="8">
    <source>
        <dbReference type="SAM" id="MobiDB-lite"/>
    </source>
</evidence>
<dbReference type="InterPro" id="IPR001752">
    <property type="entry name" value="Kinesin_motor_dom"/>
</dbReference>
<dbReference type="PRINTS" id="PR00380">
    <property type="entry name" value="KINESINHEAVY"/>
</dbReference>
<evidence type="ECO:0000259" key="10">
    <source>
        <dbReference type="PROSITE" id="PS50067"/>
    </source>
</evidence>
<dbReference type="Pfam" id="PF00784">
    <property type="entry name" value="MyTH4"/>
    <property type="match status" value="1"/>
</dbReference>
<feature type="domain" description="FERM" evidence="9">
    <location>
        <begin position="309"/>
        <end position="624"/>
    </location>
</feature>
<dbReference type="CDD" id="cd13200">
    <property type="entry name" value="FERM_C_KCBP"/>
    <property type="match status" value="1"/>
</dbReference>
<dbReference type="InterPro" id="IPR011993">
    <property type="entry name" value="PH-like_dom_sf"/>
</dbReference>
<dbReference type="InterPro" id="IPR035963">
    <property type="entry name" value="FERM_2"/>
</dbReference>
<dbReference type="InterPro" id="IPR000857">
    <property type="entry name" value="MyTH4_dom"/>
</dbReference>
<feature type="region of interest" description="Disordered" evidence="8">
    <location>
        <begin position="1"/>
        <end position="88"/>
    </location>
</feature>
<dbReference type="PANTHER" id="PTHR47972:SF16">
    <property type="entry name" value="KINESIN-LIKE PROTEIN"/>
    <property type="match status" value="1"/>
</dbReference>
<evidence type="ECO:0000256" key="1">
    <source>
        <dbReference type="ARBA" id="ARBA00004496"/>
    </source>
</evidence>
<dbReference type="Gene3D" id="3.10.20.90">
    <property type="entry name" value="Phosphatidylinositol 3-kinase Catalytic Subunit, Chain A, domain 1"/>
    <property type="match status" value="1"/>
</dbReference>
<evidence type="ECO:0000256" key="6">
    <source>
        <dbReference type="PROSITE-ProRule" id="PRU00283"/>
    </source>
</evidence>